<keyword evidence="1" id="KW-1133">Transmembrane helix</keyword>
<keyword evidence="1" id="KW-0812">Transmembrane</keyword>
<dbReference type="Proteomes" id="UP000198806">
    <property type="component" value="Unassembled WGS sequence"/>
</dbReference>
<proteinExistence type="predicted"/>
<evidence type="ECO:0000256" key="1">
    <source>
        <dbReference type="SAM" id="Phobius"/>
    </source>
</evidence>
<dbReference type="AlphaFoldDB" id="A0A1I5HM67"/>
<accession>A0A1I5HM67</accession>
<dbReference type="EMBL" id="FOWD01000031">
    <property type="protein sequence ID" value="SFO49100.1"/>
    <property type="molecule type" value="Genomic_DNA"/>
</dbReference>
<protein>
    <submittedName>
        <fullName evidence="2">Uncharacterized protein</fullName>
    </submittedName>
</protein>
<reference evidence="2 3" key="1">
    <citation type="submission" date="2016-10" db="EMBL/GenBank/DDBJ databases">
        <authorList>
            <person name="de Groot N.N."/>
        </authorList>
    </citation>
    <scope>NUCLEOTIDE SEQUENCE [LARGE SCALE GENOMIC DNA]</scope>
    <source>
        <strain evidence="2 3">DSM 1283</strain>
    </source>
</reference>
<evidence type="ECO:0000313" key="2">
    <source>
        <dbReference type="EMBL" id="SFO49100.1"/>
    </source>
</evidence>
<gene>
    <name evidence="2" type="ORF">SAMN04489757_13119</name>
</gene>
<organism evidence="2 3">
    <name type="scientific">Anaerocolumna aminovalerica</name>
    <dbReference type="NCBI Taxonomy" id="1527"/>
    <lineage>
        <taxon>Bacteria</taxon>
        <taxon>Bacillati</taxon>
        <taxon>Bacillota</taxon>
        <taxon>Clostridia</taxon>
        <taxon>Lachnospirales</taxon>
        <taxon>Lachnospiraceae</taxon>
        <taxon>Anaerocolumna</taxon>
    </lineage>
</organism>
<name>A0A1I5HM67_9FIRM</name>
<keyword evidence="3" id="KW-1185">Reference proteome</keyword>
<keyword evidence="1" id="KW-0472">Membrane</keyword>
<sequence length="52" mass="6006">MLMIYKGLLNNFRKFANKNAYLLEFKMRKLLFNPILIIGSTGTPTLVIAEMN</sequence>
<evidence type="ECO:0000313" key="3">
    <source>
        <dbReference type="Proteomes" id="UP000198806"/>
    </source>
</evidence>
<dbReference type="STRING" id="1527.SAMN04489757_13119"/>
<feature type="transmembrane region" description="Helical" evidence="1">
    <location>
        <begin position="30"/>
        <end position="49"/>
    </location>
</feature>